<dbReference type="PANTHER" id="PTHR43289">
    <property type="entry name" value="MITOGEN-ACTIVATED PROTEIN KINASE KINASE KINASE 20-RELATED"/>
    <property type="match status" value="1"/>
</dbReference>
<name>A0AB39STX3_9ACTN</name>
<dbReference type="EMBL" id="CP163444">
    <property type="protein sequence ID" value="XDQ70057.1"/>
    <property type="molecule type" value="Genomic_DNA"/>
</dbReference>
<dbReference type="PROSITE" id="PS50011">
    <property type="entry name" value="PROTEIN_KINASE_DOM"/>
    <property type="match status" value="1"/>
</dbReference>
<dbReference type="PANTHER" id="PTHR43289:SF6">
    <property type="entry name" value="SERINE_THREONINE-PROTEIN KINASE NEKL-3"/>
    <property type="match status" value="1"/>
</dbReference>
<feature type="compositionally biased region" description="Low complexity" evidence="8">
    <location>
        <begin position="496"/>
        <end position="517"/>
    </location>
</feature>
<evidence type="ECO:0000256" key="7">
    <source>
        <dbReference type="PROSITE-ProRule" id="PRU10141"/>
    </source>
</evidence>
<dbReference type="PROSITE" id="PS00107">
    <property type="entry name" value="PROTEIN_KINASE_ATP"/>
    <property type="match status" value="1"/>
</dbReference>
<dbReference type="Gene3D" id="1.10.510.10">
    <property type="entry name" value="Transferase(Phosphotransferase) domain 1"/>
    <property type="match status" value="1"/>
</dbReference>
<reference evidence="11" key="1">
    <citation type="submission" date="2024-07" db="EMBL/GenBank/DDBJ databases">
        <authorList>
            <person name="Yu S.T."/>
        </authorList>
    </citation>
    <scope>NUCLEOTIDE SEQUENCE</scope>
    <source>
        <strain evidence="11">R44</strain>
    </source>
</reference>
<feature type="region of interest" description="Disordered" evidence="8">
    <location>
        <begin position="278"/>
        <end position="411"/>
    </location>
</feature>
<evidence type="ECO:0000256" key="9">
    <source>
        <dbReference type="SAM" id="Phobius"/>
    </source>
</evidence>
<evidence type="ECO:0000256" key="4">
    <source>
        <dbReference type="ARBA" id="ARBA00022741"/>
    </source>
</evidence>
<keyword evidence="9" id="KW-0472">Membrane</keyword>
<dbReference type="SMART" id="SM00220">
    <property type="entry name" value="S_TKc"/>
    <property type="match status" value="1"/>
</dbReference>
<evidence type="ECO:0000256" key="6">
    <source>
        <dbReference type="ARBA" id="ARBA00022840"/>
    </source>
</evidence>
<accession>A0AB39STX3</accession>
<dbReference type="CDD" id="cd14014">
    <property type="entry name" value="STKc_PknB_like"/>
    <property type="match status" value="1"/>
</dbReference>
<dbReference type="InterPro" id="IPR017441">
    <property type="entry name" value="Protein_kinase_ATP_BS"/>
</dbReference>
<feature type="compositionally biased region" description="Low complexity" evidence="8">
    <location>
        <begin position="290"/>
        <end position="303"/>
    </location>
</feature>
<keyword evidence="9" id="KW-0812">Transmembrane</keyword>
<feature type="region of interest" description="Disordered" evidence="8">
    <location>
        <begin position="443"/>
        <end position="588"/>
    </location>
</feature>
<proteinExistence type="predicted"/>
<feature type="compositionally biased region" description="Gly residues" evidence="8">
    <location>
        <begin position="518"/>
        <end position="553"/>
    </location>
</feature>
<dbReference type="EC" id="2.7.11.1" evidence="1"/>
<evidence type="ECO:0000259" key="10">
    <source>
        <dbReference type="PROSITE" id="PS50011"/>
    </source>
</evidence>
<dbReference type="Pfam" id="PF00069">
    <property type="entry name" value="Pkinase"/>
    <property type="match status" value="1"/>
</dbReference>
<dbReference type="InterPro" id="IPR008271">
    <property type="entry name" value="Ser/Thr_kinase_AS"/>
</dbReference>
<evidence type="ECO:0000256" key="8">
    <source>
        <dbReference type="SAM" id="MobiDB-lite"/>
    </source>
</evidence>
<dbReference type="PROSITE" id="PS00108">
    <property type="entry name" value="PROTEIN_KINASE_ST"/>
    <property type="match status" value="1"/>
</dbReference>
<keyword evidence="9" id="KW-1133">Transmembrane helix</keyword>
<dbReference type="InterPro" id="IPR011009">
    <property type="entry name" value="Kinase-like_dom_sf"/>
</dbReference>
<dbReference type="GO" id="GO:0004674">
    <property type="term" value="F:protein serine/threonine kinase activity"/>
    <property type="evidence" value="ECO:0007669"/>
    <property type="project" value="UniProtKB-KW"/>
</dbReference>
<evidence type="ECO:0000256" key="1">
    <source>
        <dbReference type="ARBA" id="ARBA00012513"/>
    </source>
</evidence>
<dbReference type="InterPro" id="IPR000719">
    <property type="entry name" value="Prot_kinase_dom"/>
</dbReference>
<dbReference type="Gene3D" id="3.30.200.20">
    <property type="entry name" value="Phosphorylase Kinase, domain 1"/>
    <property type="match status" value="1"/>
</dbReference>
<feature type="compositionally biased region" description="Low complexity" evidence="8">
    <location>
        <begin position="313"/>
        <end position="349"/>
    </location>
</feature>
<feature type="binding site" evidence="7">
    <location>
        <position position="42"/>
    </location>
    <ligand>
        <name>ATP</name>
        <dbReference type="ChEBI" id="CHEBI:30616"/>
    </ligand>
</feature>
<keyword evidence="3" id="KW-0808">Transferase</keyword>
<organism evidence="11">
    <name type="scientific">Streptomyces sp. R44</name>
    <dbReference type="NCBI Taxonomy" id="3238633"/>
    <lineage>
        <taxon>Bacteria</taxon>
        <taxon>Bacillati</taxon>
        <taxon>Actinomycetota</taxon>
        <taxon>Actinomycetes</taxon>
        <taxon>Kitasatosporales</taxon>
        <taxon>Streptomycetaceae</taxon>
        <taxon>Streptomyces</taxon>
    </lineage>
</organism>
<dbReference type="SUPFAM" id="SSF56112">
    <property type="entry name" value="Protein kinase-like (PK-like)"/>
    <property type="match status" value="1"/>
</dbReference>
<feature type="compositionally biased region" description="Low complexity" evidence="8">
    <location>
        <begin position="554"/>
        <end position="588"/>
    </location>
</feature>
<keyword evidence="5 11" id="KW-0418">Kinase</keyword>
<feature type="domain" description="Protein kinase" evidence="10">
    <location>
        <begin position="13"/>
        <end position="275"/>
    </location>
</feature>
<feature type="transmembrane region" description="Helical" evidence="9">
    <location>
        <begin position="415"/>
        <end position="437"/>
    </location>
</feature>
<feature type="compositionally biased region" description="Low complexity" evidence="8">
    <location>
        <begin position="468"/>
        <end position="482"/>
    </location>
</feature>
<keyword evidence="4 7" id="KW-0547">Nucleotide-binding</keyword>
<evidence type="ECO:0000256" key="5">
    <source>
        <dbReference type="ARBA" id="ARBA00022777"/>
    </source>
</evidence>
<sequence>MSSGENGRLAGRYRIVRQLGRGGMGVVWRAVDEVLGREVAVKELRTYSDAAAPELADLRLRMTREARAAARVRHPGVVAVHDVTEHEGRPVIVMELVEGPSLDGVLGERGTIDPAEAARIGAHVLEALAAAHDVGVLHRDVKPGNILLDRSGRIVLTDFGIATMEDPGDGSATHLTRSGEIVGSLDFLAPERAQGQDPGPASDVWAVGATLYAAVEGSSPFRRTSTWSTLAAIVTEPLPEPRRAGPLTPVLLRLLDKDPASRPTAREAARLLAEVARTAPGPEGEGAGAAQGTTAQGTTAQEPPVAESTVAETPAGGTPAGGTPAPGTPALGTPAVGAPALGTPAVGAPPSHPYASPVEPNPYVGAAAGTPSTPPHGGAFGPALPVPPVQLDAGTGGRAATRAARRAGTKPRRGNVLVAAAVAAVLLAGGGITYALMDHGDSARAGGETQQDGDQGGAGGDPGHVLDPGSSAAPSGQPSGTATPSGGPTPSGRESGAAAGGAPATAGPGTDGSDPGSAAGGSTAGGAGSDTASGAGGGGGSTAPGKPGGGTTTAGGTSTAGGSSAGGTTAAPTTEAPPAASGCTASGSSATCQVVRSATTTRYDGGEMGTVGAGPHSFSCQVDLDRTETYGGSTSRWFARTDDDSGNTNVYLSVLHLSGGAGGGPVAGLRIC</sequence>
<evidence type="ECO:0000313" key="11">
    <source>
        <dbReference type="EMBL" id="XDQ70057.1"/>
    </source>
</evidence>
<evidence type="ECO:0000256" key="3">
    <source>
        <dbReference type="ARBA" id="ARBA00022679"/>
    </source>
</evidence>
<keyword evidence="2" id="KW-0723">Serine/threonine-protein kinase</keyword>
<protein>
    <recommendedName>
        <fullName evidence="1">non-specific serine/threonine protein kinase</fullName>
        <ecNumber evidence="1">2.7.11.1</ecNumber>
    </recommendedName>
</protein>
<dbReference type="GO" id="GO:0005524">
    <property type="term" value="F:ATP binding"/>
    <property type="evidence" value="ECO:0007669"/>
    <property type="project" value="UniProtKB-UniRule"/>
</dbReference>
<dbReference type="RefSeq" id="WP_369142803.1">
    <property type="nucleotide sequence ID" value="NZ_CP163444.1"/>
</dbReference>
<evidence type="ECO:0000256" key="2">
    <source>
        <dbReference type="ARBA" id="ARBA00022527"/>
    </source>
</evidence>
<keyword evidence="6 7" id="KW-0067">ATP-binding</keyword>
<gene>
    <name evidence="11" type="ORF">AB5J54_05740</name>
</gene>
<dbReference type="AlphaFoldDB" id="A0AB39STX3"/>